<feature type="transmembrane region" description="Helical" evidence="2">
    <location>
        <begin position="446"/>
        <end position="463"/>
    </location>
</feature>
<name>A0AAE9MYE4_9VIBR</name>
<evidence type="ECO:0000256" key="2">
    <source>
        <dbReference type="SAM" id="Phobius"/>
    </source>
</evidence>
<gene>
    <name evidence="4" type="ORF">HB761_00100</name>
</gene>
<feature type="signal peptide" evidence="3">
    <location>
        <begin position="1"/>
        <end position="22"/>
    </location>
</feature>
<reference evidence="4" key="1">
    <citation type="submission" date="2020-03" db="EMBL/GenBank/DDBJ databases">
        <title>Five strains of Vibrio campbellii isolated from Mariana Trench.</title>
        <authorList>
            <person name="Liang J."/>
            <person name="Zhang X.-H."/>
        </authorList>
    </citation>
    <scope>NUCLEOTIDE SEQUENCE</scope>
    <source>
        <strain evidence="4">LJC014</strain>
    </source>
</reference>
<organism evidence="4 5">
    <name type="scientific">Vibrio campbellii</name>
    <dbReference type="NCBI Taxonomy" id="680"/>
    <lineage>
        <taxon>Bacteria</taxon>
        <taxon>Pseudomonadati</taxon>
        <taxon>Pseudomonadota</taxon>
        <taxon>Gammaproteobacteria</taxon>
        <taxon>Vibrionales</taxon>
        <taxon>Vibrionaceae</taxon>
        <taxon>Vibrio</taxon>
    </lineage>
</organism>
<dbReference type="Proteomes" id="UP001058687">
    <property type="component" value="Chromosome 1"/>
</dbReference>
<keyword evidence="3" id="KW-0732">Signal</keyword>
<proteinExistence type="predicted"/>
<evidence type="ECO:0000313" key="4">
    <source>
        <dbReference type="EMBL" id="UTZ25277.1"/>
    </source>
</evidence>
<sequence length="469" mass="51359">MNIKQSVSLLFILMSVSFSSNAENVYRVYMVSWGDAPLKEGQIITDSYISSIRFPNFSNCRAIFNRIECDHFPYSRRTEIGRMFRLTCPDGQELDPITGKCESKPYCEEQSTIDAMSQYHDSCTAKGGTPKIFCDNNTQSFDADCELPDQPCDPDSDDWPACLDDDPEPDQCDSTSPDWVDSVGKCCNESNNYCDEKPPEPCTIFNSDAPHCQNDDDDIEPPTPDDDLEDPEFPDFPDTGGSGDSDGSGNSDIPEPPVDDESDANKAIKALNKDMNKQLTQINNDLNSNHKTSLEALGSLKSSLDLNTKSVVDGANHTASAVNSQTSVLTELGNKTNGLLKSINGLLKGGFDGLNESLEGLKDAFKVDPVAVNPKHLYESGDLSRLRSEVESLKSDYEAELRSMKSYFNFTSGVSSGDFNSHDLALNWHGHAVTATNQVFVSMRDNAGVIAAVVLFGFGMVGIKEIMRA</sequence>
<evidence type="ECO:0000256" key="1">
    <source>
        <dbReference type="SAM" id="MobiDB-lite"/>
    </source>
</evidence>
<dbReference type="EMBL" id="CP050467">
    <property type="protein sequence ID" value="UTZ25277.1"/>
    <property type="molecule type" value="Genomic_DNA"/>
</dbReference>
<feature type="region of interest" description="Disordered" evidence="1">
    <location>
        <begin position="156"/>
        <end position="178"/>
    </location>
</feature>
<feature type="compositionally biased region" description="Acidic residues" evidence="1">
    <location>
        <begin position="215"/>
        <end position="235"/>
    </location>
</feature>
<dbReference type="RefSeq" id="WP_255935976.1">
    <property type="nucleotide sequence ID" value="NZ_CP050467.1"/>
</dbReference>
<evidence type="ECO:0008006" key="6">
    <source>
        <dbReference type="Google" id="ProtNLM"/>
    </source>
</evidence>
<feature type="region of interest" description="Disordered" evidence="1">
    <location>
        <begin position="205"/>
        <end position="262"/>
    </location>
</feature>
<keyword evidence="2" id="KW-1133">Transmembrane helix</keyword>
<keyword evidence="2" id="KW-0472">Membrane</keyword>
<keyword evidence="2" id="KW-0812">Transmembrane</keyword>
<evidence type="ECO:0000256" key="3">
    <source>
        <dbReference type="SAM" id="SignalP"/>
    </source>
</evidence>
<protein>
    <recommendedName>
        <fullName evidence="6">Chitin-binding type-2 domain-containing protein</fullName>
    </recommendedName>
</protein>
<accession>A0AAE9MYE4</accession>
<feature type="chain" id="PRO_5042202351" description="Chitin-binding type-2 domain-containing protein" evidence="3">
    <location>
        <begin position="23"/>
        <end position="469"/>
    </location>
</feature>
<feature type="compositionally biased region" description="Acidic residues" evidence="1">
    <location>
        <begin position="156"/>
        <end position="171"/>
    </location>
</feature>
<dbReference type="AlphaFoldDB" id="A0AAE9MYE4"/>
<evidence type="ECO:0000313" key="5">
    <source>
        <dbReference type="Proteomes" id="UP001058687"/>
    </source>
</evidence>